<comment type="cofactor">
    <cofactor evidence="8">
        <name>Zn(2+)</name>
        <dbReference type="ChEBI" id="CHEBI:29105"/>
    </cofactor>
</comment>
<evidence type="ECO:0000259" key="9">
    <source>
        <dbReference type="PROSITE" id="PS51144"/>
    </source>
</evidence>
<dbReference type="GO" id="GO:0004089">
    <property type="term" value="F:carbonate dehydratase activity"/>
    <property type="evidence" value="ECO:0007669"/>
    <property type="project" value="UniProtKB-UniRule"/>
</dbReference>
<evidence type="ECO:0000256" key="6">
    <source>
        <dbReference type="ARBA" id="ARBA00023239"/>
    </source>
</evidence>
<evidence type="ECO:0000256" key="1">
    <source>
        <dbReference type="ARBA" id="ARBA00002904"/>
    </source>
</evidence>
<dbReference type="Gene3D" id="3.10.200.10">
    <property type="entry name" value="Alpha carbonic anhydrase"/>
    <property type="match status" value="1"/>
</dbReference>
<dbReference type="PROSITE" id="PS00162">
    <property type="entry name" value="ALPHA_CA_1"/>
    <property type="match status" value="1"/>
</dbReference>
<dbReference type="SUPFAM" id="SSF51069">
    <property type="entry name" value="Carbonic anhydrase"/>
    <property type="match status" value="1"/>
</dbReference>
<keyword evidence="4 8" id="KW-0479">Metal-binding</keyword>
<gene>
    <name evidence="10" type="ORF">FBUS_04441</name>
</gene>
<name>A0A8E0VER5_9TREM</name>
<dbReference type="AlphaFoldDB" id="A0A8E0VER5"/>
<evidence type="ECO:0000256" key="8">
    <source>
        <dbReference type="RuleBase" id="RU367011"/>
    </source>
</evidence>
<evidence type="ECO:0000313" key="10">
    <source>
        <dbReference type="EMBL" id="KAA0184138.1"/>
    </source>
</evidence>
<comment type="catalytic activity">
    <reaction evidence="7 8">
        <text>hydrogencarbonate + H(+) = CO2 + H2O</text>
        <dbReference type="Rhea" id="RHEA:10748"/>
        <dbReference type="ChEBI" id="CHEBI:15377"/>
        <dbReference type="ChEBI" id="CHEBI:15378"/>
        <dbReference type="ChEBI" id="CHEBI:16526"/>
        <dbReference type="ChEBI" id="CHEBI:17544"/>
        <dbReference type="EC" id="4.2.1.1"/>
    </reaction>
</comment>
<dbReference type="InterPro" id="IPR001148">
    <property type="entry name" value="CA_dom"/>
</dbReference>
<evidence type="ECO:0000313" key="11">
    <source>
        <dbReference type="Proteomes" id="UP000728185"/>
    </source>
</evidence>
<dbReference type="InterPro" id="IPR036398">
    <property type="entry name" value="CA_dom_sf"/>
</dbReference>
<dbReference type="PANTHER" id="PTHR18952:SF265">
    <property type="entry name" value="CARBONIC ANHYDRASE"/>
    <property type="match status" value="1"/>
</dbReference>
<sequence>SDWSYTNKKTNPETWGEHFPQCEGVQQSPINILTEYVKKDSNLKQVTMQPTKTIDQLQYTVENNGHSVQIVFPEDLWRISLHGESKGDYCAKQMHFHWGSTSSNGSEHTLDGVSYSIEAHLVTFNCKLYDAYKNASGRPYGLAVLGFWGQETTNLKESSTMFSVLGEVQSSLSNLNTESSVSITAFNLSNLLELVDTASFYRYSGSLTTPPCTANVIWTMFTKIIPVSRQTLELLRNLSFPATEEQPHMENNFRPVQALSSPDNPLPRTVYRSAGCVSMSNSFVLLLLYSMVCSVVNMDTCHLCFC</sequence>
<dbReference type="OrthoDB" id="429145at2759"/>
<comment type="similarity">
    <text evidence="2 8">Belongs to the alpha-carbonic anhydrase family.</text>
</comment>
<keyword evidence="6 8" id="KW-0456">Lyase</keyword>
<evidence type="ECO:0000256" key="4">
    <source>
        <dbReference type="ARBA" id="ARBA00022723"/>
    </source>
</evidence>
<organism evidence="10 11">
    <name type="scientific">Fasciolopsis buskii</name>
    <dbReference type="NCBI Taxonomy" id="27845"/>
    <lineage>
        <taxon>Eukaryota</taxon>
        <taxon>Metazoa</taxon>
        <taxon>Spiralia</taxon>
        <taxon>Lophotrochozoa</taxon>
        <taxon>Platyhelminthes</taxon>
        <taxon>Trematoda</taxon>
        <taxon>Digenea</taxon>
        <taxon>Plagiorchiida</taxon>
        <taxon>Echinostomata</taxon>
        <taxon>Echinostomatoidea</taxon>
        <taxon>Fasciolidae</taxon>
        <taxon>Fasciolopsis</taxon>
    </lineage>
</organism>
<protein>
    <recommendedName>
        <fullName evidence="3 8">Carbonic anhydrase</fullName>
        <ecNumber evidence="3 8">4.2.1.1</ecNumber>
    </recommendedName>
</protein>
<evidence type="ECO:0000256" key="5">
    <source>
        <dbReference type="ARBA" id="ARBA00022833"/>
    </source>
</evidence>
<dbReference type="EC" id="4.2.1.1" evidence="3 8"/>
<feature type="non-terminal residue" evidence="10">
    <location>
        <position position="306"/>
    </location>
</feature>
<comment type="function">
    <text evidence="1 8">Reversible hydration of carbon dioxide.</text>
</comment>
<proteinExistence type="inferred from homology"/>
<evidence type="ECO:0000256" key="7">
    <source>
        <dbReference type="ARBA" id="ARBA00048348"/>
    </source>
</evidence>
<dbReference type="Proteomes" id="UP000728185">
    <property type="component" value="Unassembled WGS sequence"/>
</dbReference>
<reference evidence="10" key="1">
    <citation type="submission" date="2019-05" db="EMBL/GenBank/DDBJ databases">
        <title>Annotation for the trematode Fasciolopsis buski.</title>
        <authorList>
            <person name="Choi Y.-J."/>
        </authorList>
    </citation>
    <scope>NUCLEOTIDE SEQUENCE</scope>
    <source>
        <strain evidence="10">HT</strain>
        <tissue evidence="10">Whole worm</tissue>
    </source>
</reference>
<dbReference type="InterPro" id="IPR023561">
    <property type="entry name" value="Carbonic_anhydrase_a-class"/>
</dbReference>
<dbReference type="PANTHER" id="PTHR18952">
    <property type="entry name" value="CARBONIC ANHYDRASE"/>
    <property type="match status" value="1"/>
</dbReference>
<dbReference type="InterPro" id="IPR018338">
    <property type="entry name" value="Carbonic_anhydrase_a-class_CS"/>
</dbReference>
<accession>A0A8E0VER5</accession>
<dbReference type="GO" id="GO:0005886">
    <property type="term" value="C:plasma membrane"/>
    <property type="evidence" value="ECO:0007669"/>
    <property type="project" value="TreeGrafter"/>
</dbReference>
<keyword evidence="5 8" id="KW-0862">Zinc</keyword>
<evidence type="ECO:0000256" key="2">
    <source>
        <dbReference type="ARBA" id="ARBA00010718"/>
    </source>
</evidence>
<dbReference type="EMBL" id="LUCM01011322">
    <property type="protein sequence ID" value="KAA0184138.1"/>
    <property type="molecule type" value="Genomic_DNA"/>
</dbReference>
<dbReference type="PROSITE" id="PS51144">
    <property type="entry name" value="ALPHA_CA_2"/>
    <property type="match status" value="1"/>
</dbReference>
<comment type="caution">
    <text evidence="10">The sequence shown here is derived from an EMBL/GenBank/DDBJ whole genome shotgun (WGS) entry which is preliminary data.</text>
</comment>
<feature type="domain" description="Alpha-carbonic anhydrase" evidence="9">
    <location>
        <begin position="1"/>
        <end position="274"/>
    </location>
</feature>
<dbReference type="Pfam" id="PF00194">
    <property type="entry name" value="Carb_anhydrase"/>
    <property type="match status" value="1"/>
</dbReference>
<dbReference type="GO" id="GO:0008270">
    <property type="term" value="F:zinc ion binding"/>
    <property type="evidence" value="ECO:0007669"/>
    <property type="project" value="UniProtKB-UniRule"/>
</dbReference>
<evidence type="ECO:0000256" key="3">
    <source>
        <dbReference type="ARBA" id="ARBA00012925"/>
    </source>
</evidence>
<dbReference type="SMART" id="SM01057">
    <property type="entry name" value="Carb_anhydrase"/>
    <property type="match status" value="1"/>
</dbReference>
<keyword evidence="11" id="KW-1185">Reference proteome</keyword>